<dbReference type="AlphaFoldDB" id="A0A8D5U896"/>
<dbReference type="KEGG" id="csty:KN1_23190"/>
<keyword evidence="2" id="KW-1185">Reference proteome</keyword>
<dbReference type="RefSeq" id="WP_225905676.1">
    <property type="nucleotide sequence ID" value="NZ_AP024597.1"/>
</dbReference>
<name>A0A8D5U896_9CREN</name>
<dbReference type="Pfam" id="PF05942">
    <property type="entry name" value="PaREP1"/>
    <property type="match status" value="1"/>
</dbReference>
<evidence type="ECO:0000313" key="2">
    <source>
        <dbReference type="Proteomes" id="UP000825123"/>
    </source>
</evidence>
<dbReference type="InterPro" id="IPR010268">
    <property type="entry name" value="PaREP1"/>
</dbReference>
<sequence length="156" mass="18174">MKEVVVPDEIFNYLQRLGEEDRLSVSEVIIKLVLDKATTDEKLKILQNISKEYIEQGKILEKKGELIESGEMYWKGLAFIMQAVAMKLGFEITNYQDYFSLIDYLSYKFNDGELVKLFVNSEKLHGEYHPRPQGEAEFKFRVDNLTKLVKKLEGVI</sequence>
<dbReference type="GeneID" id="66164052"/>
<dbReference type="Proteomes" id="UP000825123">
    <property type="component" value="Chromosome"/>
</dbReference>
<dbReference type="Gene3D" id="1.20.120.330">
    <property type="entry name" value="Nucleotidyltransferases domain 2"/>
    <property type="match status" value="1"/>
</dbReference>
<proteinExistence type="predicted"/>
<reference evidence="1 2" key="1">
    <citation type="submission" date="2021-04" db="EMBL/GenBank/DDBJ databases">
        <title>Complete genome sequence of Stygiolobus sp. KN-1.</title>
        <authorList>
            <person name="Nakamura K."/>
            <person name="Sakai H."/>
            <person name="Kurosawa N."/>
        </authorList>
    </citation>
    <scope>NUCLEOTIDE SEQUENCE [LARGE SCALE GENOMIC DNA]</scope>
    <source>
        <strain evidence="1 2">KN-1</strain>
    </source>
</reference>
<organism evidence="1 2">
    <name type="scientific">Stygiolobus caldivivus</name>
    <dbReference type="NCBI Taxonomy" id="2824673"/>
    <lineage>
        <taxon>Archaea</taxon>
        <taxon>Thermoproteota</taxon>
        <taxon>Thermoprotei</taxon>
        <taxon>Sulfolobales</taxon>
        <taxon>Sulfolobaceae</taxon>
        <taxon>Stygiolobus</taxon>
    </lineage>
</organism>
<dbReference type="EMBL" id="AP024597">
    <property type="protein sequence ID" value="BCU71022.1"/>
    <property type="molecule type" value="Genomic_DNA"/>
</dbReference>
<gene>
    <name evidence="1" type="ORF">KN1_23190</name>
</gene>
<evidence type="ECO:0000313" key="1">
    <source>
        <dbReference type="EMBL" id="BCU71022.1"/>
    </source>
</evidence>
<accession>A0A8D5U896</accession>
<protein>
    <recommendedName>
        <fullName evidence="3">PaREP1 family protein</fullName>
    </recommendedName>
</protein>
<evidence type="ECO:0008006" key="3">
    <source>
        <dbReference type="Google" id="ProtNLM"/>
    </source>
</evidence>